<evidence type="ECO:0000256" key="7">
    <source>
        <dbReference type="RuleBase" id="RU000382"/>
    </source>
</evidence>
<dbReference type="Gene3D" id="1.20.1650.10">
    <property type="entry name" value="PLP-dependent transferases"/>
    <property type="match status" value="1"/>
</dbReference>
<dbReference type="GO" id="GO:0005737">
    <property type="term" value="C:cytoplasm"/>
    <property type="evidence" value="ECO:0007669"/>
    <property type="project" value="TreeGrafter"/>
</dbReference>
<evidence type="ECO:0000256" key="4">
    <source>
        <dbReference type="ARBA" id="ARBA00022898"/>
    </source>
</evidence>
<dbReference type="OrthoDB" id="9803665at2"/>
<name>A0A419V712_9BACL</name>
<dbReference type="AlphaFoldDB" id="A0A419V712"/>
<organism evidence="9 10">
    <name type="scientific">Sinobaca qinghaiensis</name>
    <dbReference type="NCBI Taxonomy" id="342944"/>
    <lineage>
        <taxon>Bacteria</taxon>
        <taxon>Bacillati</taxon>
        <taxon>Bacillota</taxon>
        <taxon>Bacilli</taxon>
        <taxon>Bacillales</taxon>
        <taxon>Sporolactobacillaceae</taxon>
        <taxon>Sinobaca</taxon>
    </lineage>
</organism>
<dbReference type="PANTHER" id="PTHR45677:SF8">
    <property type="entry name" value="CYSTEINE SULFINIC ACID DECARBOXYLASE"/>
    <property type="match status" value="1"/>
</dbReference>
<protein>
    <submittedName>
        <fullName evidence="9">L-2,4-diaminobutyrate decarboxylase</fullName>
    </submittedName>
</protein>
<evidence type="ECO:0000256" key="1">
    <source>
        <dbReference type="ARBA" id="ARBA00001933"/>
    </source>
</evidence>
<dbReference type="InterPro" id="IPR002129">
    <property type="entry name" value="PyrdxlP-dep_de-COase"/>
</dbReference>
<dbReference type="CDD" id="cd06450">
    <property type="entry name" value="DOPA_deC_like"/>
    <property type="match status" value="1"/>
</dbReference>
<dbReference type="RefSeq" id="WP_120191305.1">
    <property type="nucleotide sequence ID" value="NZ_RAPK01000006.1"/>
</dbReference>
<evidence type="ECO:0000256" key="8">
    <source>
        <dbReference type="SAM" id="MobiDB-lite"/>
    </source>
</evidence>
<evidence type="ECO:0000313" key="10">
    <source>
        <dbReference type="Proteomes" id="UP000285120"/>
    </source>
</evidence>
<reference evidence="9 10" key="1">
    <citation type="submission" date="2018-09" db="EMBL/GenBank/DDBJ databases">
        <title>Genomic Encyclopedia of Archaeal and Bacterial Type Strains, Phase II (KMG-II): from individual species to whole genera.</title>
        <authorList>
            <person name="Goeker M."/>
        </authorList>
    </citation>
    <scope>NUCLEOTIDE SEQUENCE [LARGE SCALE GENOMIC DNA]</scope>
    <source>
        <strain evidence="9 10">DSM 17008</strain>
    </source>
</reference>
<proteinExistence type="inferred from homology"/>
<dbReference type="InterPro" id="IPR010977">
    <property type="entry name" value="Aromatic_deC"/>
</dbReference>
<evidence type="ECO:0000256" key="2">
    <source>
        <dbReference type="ARBA" id="ARBA00009533"/>
    </source>
</evidence>
<evidence type="ECO:0000256" key="6">
    <source>
        <dbReference type="PIRSR" id="PIRSR602129-50"/>
    </source>
</evidence>
<keyword evidence="10" id="KW-1185">Reference proteome</keyword>
<comment type="cofactor">
    <cofactor evidence="1 6 7">
        <name>pyridoxal 5'-phosphate</name>
        <dbReference type="ChEBI" id="CHEBI:597326"/>
    </cofactor>
</comment>
<evidence type="ECO:0000313" key="9">
    <source>
        <dbReference type="EMBL" id="RKD75876.1"/>
    </source>
</evidence>
<dbReference type="SUPFAM" id="SSF53383">
    <property type="entry name" value="PLP-dependent transferases"/>
    <property type="match status" value="1"/>
</dbReference>
<keyword evidence="5 7" id="KW-0456">Lyase</keyword>
<dbReference type="GO" id="GO:0019752">
    <property type="term" value="P:carboxylic acid metabolic process"/>
    <property type="evidence" value="ECO:0007669"/>
    <property type="project" value="InterPro"/>
</dbReference>
<dbReference type="GO" id="GO:0004058">
    <property type="term" value="F:aromatic-L-amino-acid decarboxylase activity"/>
    <property type="evidence" value="ECO:0007669"/>
    <property type="project" value="UniProtKB-ARBA"/>
</dbReference>
<dbReference type="GO" id="GO:0006520">
    <property type="term" value="P:amino acid metabolic process"/>
    <property type="evidence" value="ECO:0007669"/>
    <property type="project" value="InterPro"/>
</dbReference>
<dbReference type="Pfam" id="PF00282">
    <property type="entry name" value="Pyridoxal_deC"/>
    <property type="match status" value="1"/>
</dbReference>
<dbReference type="InterPro" id="IPR015422">
    <property type="entry name" value="PyrdxlP-dep_Trfase_small"/>
</dbReference>
<dbReference type="EMBL" id="RAPK01000006">
    <property type="protein sequence ID" value="RKD75876.1"/>
    <property type="molecule type" value="Genomic_DNA"/>
</dbReference>
<feature type="compositionally biased region" description="Basic and acidic residues" evidence="8">
    <location>
        <begin position="47"/>
        <end position="60"/>
    </location>
</feature>
<dbReference type="GO" id="GO:0030170">
    <property type="term" value="F:pyridoxal phosphate binding"/>
    <property type="evidence" value="ECO:0007669"/>
    <property type="project" value="InterPro"/>
</dbReference>
<sequence length="505" mass="56368">MVLMKDQTLQHTTEQTLLHLDPSSLERFEIDLQQTVAEMADLLRKTDKPYSGSRPEDIKHALASSPPASLDGEPFADVLEDIKEKVVKQSVMVQHPYCMAHLQCPPMIPALAGEIILNTLNQSMDSWDQSPAATFTEERLISWLGELFQFSPEMDGVFTSGGTQSNYMGLLMARNQYANNKLDHDIKQEGLPPEASRFRIFTSERAHFTVKQAASQLGLGEKSVVSIPVNEKQEMDAAACSLAVAQARENGLLPIAIFATAGTTDYGSVDPLYELAALAKQEDIWFHVDAAYGAGLILSDKHADQIKGVEAADSLTIDFHKLFYQPVSCGAFLINEGNNFQYTSHYADYLNPPEDEESGMVHLAGKSVQTSRRFDALKLWMTLRCTGTKAMGGMIDQTIEAVQFLYEKIQPLEEFEVPVVPQSNALVFRYREEGTAPEVLDEWNRRIKEELFFDGTAVLAKTRLEGRQYLKVTLLNPGISEDQIITLIRSILTIGRRLKEEEARG</sequence>
<comment type="caution">
    <text evidence="9">The sequence shown here is derived from an EMBL/GenBank/DDBJ whole genome shotgun (WGS) entry which is preliminary data.</text>
</comment>
<dbReference type="InterPro" id="IPR015424">
    <property type="entry name" value="PyrdxlP-dep_Trfase"/>
</dbReference>
<gene>
    <name evidence="9" type="ORF">ATL39_0086</name>
</gene>
<dbReference type="Gene3D" id="3.40.640.10">
    <property type="entry name" value="Type I PLP-dependent aspartate aminotransferase-like (Major domain)"/>
    <property type="match status" value="1"/>
</dbReference>
<dbReference type="PRINTS" id="PR00800">
    <property type="entry name" value="YHDCRBOXLASE"/>
</dbReference>
<accession>A0A419V712</accession>
<dbReference type="InterPro" id="IPR015421">
    <property type="entry name" value="PyrdxlP-dep_Trfase_major"/>
</dbReference>
<evidence type="ECO:0000256" key="5">
    <source>
        <dbReference type="ARBA" id="ARBA00023239"/>
    </source>
</evidence>
<feature type="region of interest" description="Disordered" evidence="8">
    <location>
        <begin position="47"/>
        <end position="70"/>
    </location>
</feature>
<comment type="similarity">
    <text evidence="2 7">Belongs to the group II decarboxylase family.</text>
</comment>
<dbReference type="PANTHER" id="PTHR45677">
    <property type="entry name" value="GLUTAMATE DECARBOXYLASE-RELATED"/>
    <property type="match status" value="1"/>
</dbReference>
<feature type="modified residue" description="N6-(pyridoxal phosphate)lysine" evidence="6">
    <location>
        <position position="321"/>
    </location>
</feature>
<dbReference type="Gene3D" id="3.90.1150.10">
    <property type="entry name" value="Aspartate Aminotransferase, domain 1"/>
    <property type="match status" value="1"/>
</dbReference>
<keyword evidence="4 6" id="KW-0663">Pyridoxal phosphate</keyword>
<keyword evidence="3" id="KW-0210">Decarboxylase</keyword>
<evidence type="ECO:0000256" key="3">
    <source>
        <dbReference type="ARBA" id="ARBA00022793"/>
    </source>
</evidence>
<dbReference type="Proteomes" id="UP000285120">
    <property type="component" value="Unassembled WGS sequence"/>
</dbReference>